<reference evidence="2" key="1">
    <citation type="journal article" date="2020" name="Stud. Mycol.">
        <title>101 Dothideomycetes genomes: a test case for predicting lifestyles and emergence of pathogens.</title>
        <authorList>
            <person name="Haridas S."/>
            <person name="Albert R."/>
            <person name="Binder M."/>
            <person name="Bloem J."/>
            <person name="Labutti K."/>
            <person name="Salamov A."/>
            <person name="Andreopoulos B."/>
            <person name="Baker S."/>
            <person name="Barry K."/>
            <person name="Bills G."/>
            <person name="Bluhm B."/>
            <person name="Cannon C."/>
            <person name="Castanera R."/>
            <person name="Culley D."/>
            <person name="Daum C."/>
            <person name="Ezra D."/>
            <person name="Gonzalez J."/>
            <person name="Henrissat B."/>
            <person name="Kuo A."/>
            <person name="Liang C."/>
            <person name="Lipzen A."/>
            <person name="Lutzoni F."/>
            <person name="Magnuson J."/>
            <person name="Mondo S."/>
            <person name="Nolan M."/>
            <person name="Ohm R."/>
            <person name="Pangilinan J."/>
            <person name="Park H.-J."/>
            <person name="Ramirez L."/>
            <person name="Alfaro M."/>
            <person name="Sun H."/>
            <person name="Tritt A."/>
            <person name="Yoshinaga Y."/>
            <person name="Zwiers L.-H."/>
            <person name="Turgeon B."/>
            <person name="Goodwin S."/>
            <person name="Spatafora J."/>
            <person name="Crous P."/>
            <person name="Grigoriev I."/>
        </authorList>
    </citation>
    <scope>NUCLEOTIDE SEQUENCE</scope>
    <source>
        <strain evidence="2">ATCC 74209</strain>
    </source>
</reference>
<comment type="caution">
    <text evidence="2">The sequence shown here is derived from an EMBL/GenBank/DDBJ whole genome shotgun (WGS) entry which is preliminary data.</text>
</comment>
<sequence length="141" mass="15852">MGNTITRTREHFPSRKSSLRSSISRRTRTPSPSISCFGTPDDDEDDRGFDFMGNIRHPIPSPTPPPELRLRVSCPSSPPPEDIIRFTLSSPLPENYLDESFFDDSDAHASDVRWPLRDHCECSGCGGVNGWRNGETRTVVY</sequence>
<evidence type="ECO:0000313" key="3">
    <source>
        <dbReference type="Proteomes" id="UP000799536"/>
    </source>
</evidence>
<feature type="compositionally biased region" description="Low complexity" evidence="1">
    <location>
        <begin position="29"/>
        <end position="39"/>
    </location>
</feature>
<protein>
    <submittedName>
        <fullName evidence="2">Uncharacterized protein</fullName>
    </submittedName>
</protein>
<organism evidence="2 3">
    <name type="scientific">Delitschia confertaspora ATCC 74209</name>
    <dbReference type="NCBI Taxonomy" id="1513339"/>
    <lineage>
        <taxon>Eukaryota</taxon>
        <taxon>Fungi</taxon>
        <taxon>Dikarya</taxon>
        <taxon>Ascomycota</taxon>
        <taxon>Pezizomycotina</taxon>
        <taxon>Dothideomycetes</taxon>
        <taxon>Pleosporomycetidae</taxon>
        <taxon>Pleosporales</taxon>
        <taxon>Delitschiaceae</taxon>
        <taxon>Delitschia</taxon>
    </lineage>
</organism>
<evidence type="ECO:0000313" key="2">
    <source>
        <dbReference type="EMBL" id="KAF2196458.1"/>
    </source>
</evidence>
<dbReference type="EMBL" id="ML994385">
    <property type="protein sequence ID" value="KAF2196458.1"/>
    <property type="molecule type" value="Genomic_DNA"/>
</dbReference>
<feature type="region of interest" description="Disordered" evidence="1">
    <location>
        <begin position="1"/>
        <end position="46"/>
    </location>
</feature>
<gene>
    <name evidence="2" type="ORF">GQ43DRAFT_476317</name>
</gene>
<keyword evidence="3" id="KW-1185">Reference proteome</keyword>
<dbReference type="AlphaFoldDB" id="A0A9P4JBV6"/>
<proteinExistence type="predicted"/>
<evidence type="ECO:0000256" key="1">
    <source>
        <dbReference type="SAM" id="MobiDB-lite"/>
    </source>
</evidence>
<dbReference type="Proteomes" id="UP000799536">
    <property type="component" value="Unassembled WGS sequence"/>
</dbReference>
<name>A0A9P4JBV6_9PLEO</name>
<accession>A0A9P4JBV6</accession>